<feature type="transmembrane region" description="Helical" evidence="10">
    <location>
        <begin position="82"/>
        <end position="102"/>
    </location>
</feature>
<evidence type="ECO:0000256" key="7">
    <source>
        <dbReference type="ARBA" id="ARBA00022824"/>
    </source>
</evidence>
<feature type="transmembrane region" description="Helical" evidence="10">
    <location>
        <begin position="261"/>
        <end position="281"/>
    </location>
</feature>
<proteinExistence type="predicted"/>
<dbReference type="GO" id="GO:0016020">
    <property type="term" value="C:membrane"/>
    <property type="evidence" value="ECO:0007669"/>
    <property type="project" value="GOC"/>
</dbReference>
<evidence type="ECO:0000256" key="3">
    <source>
        <dbReference type="ARBA" id="ARBA00022502"/>
    </source>
</evidence>
<feature type="transmembrane region" description="Helical" evidence="10">
    <location>
        <begin position="336"/>
        <end position="357"/>
    </location>
</feature>
<evidence type="ECO:0000256" key="2">
    <source>
        <dbReference type="ARBA" id="ARBA00004687"/>
    </source>
</evidence>
<dbReference type="UniPathway" id="UPA00196"/>
<evidence type="ECO:0000256" key="1">
    <source>
        <dbReference type="ARBA" id="ARBA00004477"/>
    </source>
</evidence>
<dbReference type="PANTHER" id="PTHR12468:SF2">
    <property type="entry name" value="GPI MANNOSYLTRANSFERASE 2"/>
    <property type="match status" value="1"/>
</dbReference>
<evidence type="ECO:0008006" key="13">
    <source>
        <dbReference type="Google" id="ProtNLM"/>
    </source>
</evidence>
<comment type="caution">
    <text evidence="11">The sequence shown here is derived from an EMBL/GenBank/DDBJ whole genome shotgun (WGS) entry which is preliminary data.</text>
</comment>
<keyword evidence="7" id="KW-0256">Endoplasmic reticulum</keyword>
<dbReference type="EMBL" id="MFJD01000011">
    <property type="protein sequence ID" value="OGG01661.1"/>
    <property type="molecule type" value="Genomic_DNA"/>
</dbReference>
<keyword evidence="3" id="KW-0337">GPI-anchor biosynthesis</keyword>
<evidence type="ECO:0000256" key="10">
    <source>
        <dbReference type="SAM" id="Phobius"/>
    </source>
</evidence>
<keyword evidence="5" id="KW-0808">Transferase</keyword>
<evidence type="ECO:0000256" key="5">
    <source>
        <dbReference type="ARBA" id="ARBA00022679"/>
    </source>
</evidence>
<keyword evidence="9 10" id="KW-0472">Membrane</keyword>
<reference evidence="11 12" key="1">
    <citation type="journal article" date="2016" name="Nat. Commun.">
        <title>Thousands of microbial genomes shed light on interconnected biogeochemical processes in an aquifer system.</title>
        <authorList>
            <person name="Anantharaman K."/>
            <person name="Brown C.T."/>
            <person name="Hug L.A."/>
            <person name="Sharon I."/>
            <person name="Castelle C.J."/>
            <person name="Probst A.J."/>
            <person name="Thomas B.C."/>
            <person name="Singh A."/>
            <person name="Wilkins M.J."/>
            <person name="Karaoz U."/>
            <person name="Brodie E.L."/>
            <person name="Williams K.H."/>
            <person name="Hubbard S.S."/>
            <person name="Banfield J.F."/>
        </authorList>
    </citation>
    <scope>NUCLEOTIDE SEQUENCE [LARGE SCALE GENOMIC DNA]</scope>
</reference>
<keyword evidence="6 10" id="KW-0812">Transmembrane</keyword>
<feature type="transmembrane region" description="Helical" evidence="10">
    <location>
        <begin position="123"/>
        <end position="148"/>
    </location>
</feature>
<gene>
    <name evidence="11" type="ORF">A2Z33_05455</name>
</gene>
<dbReference type="Proteomes" id="UP000178448">
    <property type="component" value="Unassembled WGS sequence"/>
</dbReference>
<comment type="subcellular location">
    <subcellularLocation>
        <location evidence="1">Endoplasmic reticulum membrane</location>
        <topology evidence="1">Multi-pass membrane protein</topology>
    </subcellularLocation>
</comment>
<dbReference type="Pfam" id="PF04188">
    <property type="entry name" value="Mannosyl_trans2"/>
    <property type="match status" value="1"/>
</dbReference>
<accession>A0A1F5YN89</accession>
<comment type="pathway">
    <text evidence="2">Glycolipid biosynthesis; glycosylphosphatidylinositol-anchor biosynthesis.</text>
</comment>
<keyword evidence="4" id="KW-0328">Glycosyltransferase</keyword>
<organism evidence="11 12">
    <name type="scientific">Candidatus Gottesmanbacteria bacterium RBG_16_52_11</name>
    <dbReference type="NCBI Taxonomy" id="1798374"/>
    <lineage>
        <taxon>Bacteria</taxon>
        <taxon>Candidatus Gottesmaniibacteriota</taxon>
    </lineage>
</organism>
<dbReference type="STRING" id="1798374.A2Z33_05455"/>
<keyword evidence="8 10" id="KW-1133">Transmembrane helix</keyword>
<sequence length="359" mass="39761">MRYKPVITGFLIWIICLSLVGAASAYLPLRTGYLGPLPLANFDGLHYLKIAEEGYFQYGEAFFPLYPLVIRAVAGILPAVPAVYTGIGISLMCFFAALMVLYDELKSSKEDYPDRTVAFLLTYPAAFFFAAVYSESLFLLLTVLAWSLARRGRYLIAGLAGAAASGTRLVGIALIVLLYLEYRRKNKRLIPAQWLSLALIPGGLVAYIAYLYQTTGDALRFFHVQVAFGANRSADMIIFLPQVVWRYLKIIFTAIGQPTPVSYAVSVSELLMTVFAFVLLISGFRMRKSLPGLIYAAIIIFIPTLTGTLSSMPRYIAAAFPLFMVPASYNRNTRYAIVLIFAVLQAVAAALFFRGWFIS</sequence>
<dbReference type="GO" id="GO:0006506">
    <property type="term" value="P:GPI anchor biosynthetic process"/>
    <property type="evidence" value="ECO:0007669"/>
    <property type="project" value="UniProtKB-UniPathway"/>
</dbReference>
<feature type="transmembrane region" description="Helical" evidence="10">
    <location>
        <begin position="293"/>
        <end position="316"/>
    </location>
</feature>
<dbReference type="GO" id="GO:0000009">
    <property type="term" value="F:alpha-1,6-mannosyltransferase activity"/>
    <property type="evidence" value="ECO:0007669"/>
    <property type="project" value="InterPro"/>
</dbReference>
<evidence type="ECO:0000256" key="6">
    <source>
        <dbReference type="ARBA" id="ARBA00022692"/>
    </source>
</evidence>
<feature type="transmembrane region" description="Helical" evidence="10">
    <location>
        <begin position="154"/>
        <end position="180"/>
    </location>
</feature>
<dbReference type="GO" id="GO:0004376">
    <property type="term" value="F:GPI mannosyltransferase activity"/>
    <property type="evidence" value="ECO:0007669"/>
    <property type="project" value="InterPro"/>
</dbReference>
<dbReference type="PANTHER" id="PTHR12468">
    <property type="entry name" value="GPI MANNOSYLTRANSFERASE 2"/>
    <property type="match status" value="1"/>
</dbReference>
<protein>
    <recommendedName>
        <fullName evidence="13">Glycosyltransferase RgtA/B/C/D-like domain-containing protein</fullName>
    </recommendedName>
</protein>
<feature type="transmembrane region" description="Helical" evidence="10">
    <location>
        <begin position="192"/>
        <end position="212"/>
    </location>
</feature>
<dbReference type="InterPro" id="IPR007315">
    <property type="entry name" value="PIG-V/Gpi18"/>
</dbReference>
<evidence type="ECO:0000313" key="11">
    <source>
        <dbReference type="EMBL" id="OGG01661.1"/>
    </source>
</evidence>
<dbReference type="GO" id="GO:0031501">
    <property type="term" value="C:mannosyltransferase complex"/>
    <property type="evidence" value="ECO:0007669"/>
    <property type="project" value="TreeGrafter"/>
</dbReference>
<evidence type="ECO:0000256" key="4">
    <source>
        <dbReference type="ARBA" id="ARBA00022676"/>
    </source>
</evidence>
<dbReference type="AlphaFoldDB" id="A0A1F5YN89"/>
<evidence type="ECO:0000256" key="8">
    <source>
        <dbReference type="ARBA" id="ARBA00022989"/>
    </source>
</evidence>
<evidence type="ECO:0000313" key="12">
    <source>
        <dbReference type="Proteomes" id="UP000178448"/>
    </source>
</evidence>
<name>A0A1F5YN89_9BACT</name>
<evidence type="ECO:0000256" key="9">
    <source>
        <dbReference type="ARBA" id="ARBA00023136"/>
    </source>
</evidence>